<organism evidence="2 3">
    <name type="scientific">Edwardsiella anguillarum ET080813</name>
    <dbReference type="NCBI Taxonomy" id="667120"/>
    <lineage>
        <taxon>Bacteria</taxon>
        <taxon>Pseudomonadati</taxon>
        <taxon>Pseudomonadota</taxon>
        <taxon>Gammaproteobacteria</taxon>
        <taxon>Enterobacterales</taxon>
        <taxon>Hafniaceae</taxon>
        <taxon>Edwardsiella</taxon>
    </lineage>
</organism>
<name>A0A076LRJ4_9GAMM</name>
<dbReference type="KEGG" id="ete:ETEE_4176"/>
<gene>
    <name evidence="2" type="ORF">ETEE_4176</name>
</gene>
<feature type="domain" description="ParE-like toxin" evidence="1">
    <location>
        <begin position="15"/>
        <end position="71"/>
    </location>
</feature>
<dbReference type="Pfam" id="PF24732">
    <property type="entry name" value="ParE_like"/>
    <property type="match status" value="1"/>
</dbReference>
<sequence length="80" mass="9669">MQLIIPPLYRGGELERQARAAFNRVLTGDDSHIRRLEVLPRARVINITDRYRLFSLDEGNTWKLLKHQQYTRNIRKWRTH</sequence>
<proteinExistence type="predicted"/>
<dbReference type="GeneID" id="41066929"/>
<dbReference type="EMBL" id="CP006664">
    <property type="protein sequence ID" value="AIJ10581.1"/>
    <property type="molecule type" value="Genomic_DNA"/>
</dbReference>
<accession>A0A076LRJ4</accession>
<dbReference type="AlphaFoldDB" id="A0A076LRJ4"/>
<dbReference type="HOGENOM" id="CLU_2584163_0_0_6"/>
<evidence type="ECO:0000313" key="2">
    <source>
        <dbReference type="EMBL" id="AIJ10581.1"/>
    </source>
</evidence>
<reference evidence="2 3" key="1">
    <citation type="journal article" date="2012" name="PLoS ONE">
        <title>Edwardsiella comparative phylogenomics reveal the new intra/inter-species taxonomic relationships, virulence evolution and niche adaptation mechanisms.</title>
        <authorList>
            <person name="Yang M."/>
            <person name="Lv Y."/>
            <person name="Xiao J."/>
            <person name="Wu H."/>
            <person name="Zheng H."/>
            <person name="Liu Q."/>
            <person name="Zhang Y."/>
            <person name="Wang Q."/>
        </authorList>
    </citation>
    <scope>NUCLEOTIDE SEQUENCE [LARGE SCALE GENOMIC DNA]</scope>
    <source>
        <strain evidence="3">080813</strain>
    </source>
</reference>
<evidence type="ECO:0000313" key="3">
    <source>
        <dbReference type="Proteomes" id="UP000028681"/>
    </source>
</evidence>
<dbReference type="Proteomes" id="UP000028681">
    <property type="component" value="Chromosome"/>
</dbReference>
<dbReference type="RefSeq" id="WP_144242843.1">
    <property type="nucleotide sequence ID" value="NZ_CP006664.1"/>
</dbReference>
<protein>
    <recommendedName>
        <fullName evidence="1">ParE-like toxin domain-containing protein</fullName>
    </recommendedName>
</protein>
<dbReference type="InterPro" id="IPR056925">
    <property type="entry name" value="ParE-like"/>
</dbReference>
<evidence type="ECO:0000259" key="1">
    <source>
        <dbReference type="Pfam" id="PF24732"/>
    </source>
</evidence>